<name>A0A3D8IU98_9HELI</name>
<dbReference type="EMBL" id="NXLT01000001">
    <property type="protein sequence ID" value="RDU68573.1"/>
    <property type="molecule type" value="Genomic_DNA"/>
</dbReference>
<feature type="chain" id="PRO_5017688245" description="DUF306 domain-containing protein" evidence="1">
    <location>
        <begin position="21"/>
        <end position="138"/>
    </location>
</feature>
<evidence type="ECO:0000313" key="3">
    <source>
        <dbReference type="EMBL" id="RDU68573.1"/>
    </source>
</evidence>
<dbReference type="PANTHER" id="PTHR35535">
    <property type="entry name" value="HEAT SHOCK PROTEIN HSLJ"/>
    <property type="match status" value="1"/>
</dbReference>
<accession>A0A3D8IU98</accession>
<dbReference type="Gene3D" id="2.40.128.270">
    <property type="match status" value="1"/>
</dbReference>
<sequence length="138" mass="15640">MVWKFLCVVFLCVASLGALENKKPVLNGSAWDLYLLNYNGEILNTSHIAQKATLHFQTKKDFGGSSGCNTFFGSYEDSQQTLQFSNVGTTKKMCDEKSMSIESTLLMLFRDGRVSYTLYNDELVLERDLTKAVFKRTH</sequence>
<dbReference type="OrthoDB" id="5348860at2"/>
<dbReference type="InterPro" id="IPR053147">
    <property type="entry name" value="Hsp_HslJ-like"/>
</dbReference>
<protein>
    <recommendedName>
        <fullName evidence="2">DUF306 domain-containing protein</fullName>
    </recommendedName>
</protein>
<dbReference type="Pfam" id="PF03724">
    <property type="entry name" value="META"/>
    <property type="match status" value="1"/>
</dbReference>
<dbReference type="Proteomes" id="UP000256514">
    <property type="component" value="Unassembled WGS sequence"/>
</dbReference>
<feature type="signal peptide" evidence="1">
    <location>
        <begin position="1"/>
        <end position="20"/>
    </location>
</feature>
<evidence type="ECO:0000313" key="4">
    <source>
        <dbReference type="Proteomes" id="UP000256514"/>
    </source>
</evidence>
<evidence type="ECO:0000256" key="1">
    <source>
        <dbReference type="SAM" id="SignalP"/>
    </source>
</evidence>
<gene>
    <name evidence="3" type="ORF">CQA54_01870</name>
</gene>
<dbReference type="InterPro" id="IPR038670">
    <property type="entry name" value="HslJ-like_sf"/>
</dbReference>
<dbReference type="AlphaFoldDB" id="A0A3D8IU98"/>
<dbReference type="PANTHER" id="PTHR35535:SF1">
    <property type="entry name" value="HEAT SHOCK PROTEIN HSLJ"/>
    <property type="match status" value="1"/>
</dbReference>
<comment type="caution">
    <text evidence="3">The sequence shown here is derived from an EMBL/GenBank/DDBJ whole genome shotgun (WGS) entry which is preliminary data.</text>
</comment>
<dbReference type="InterPro" id="IPR005184">
    <property type="entry name" value="DUF306_Meta_HslJ"/>
</dbReference>
<feature type="domain" description="DUF306" evidence="2">
    <location>
        <begin position="49"/>
        <end position="128"/>
    </location>
</feature>
<keyword evidence="4" id="KW-1185">Reference proteome</keyword>
<reference evidence="3 4" key="1">
    <citation type="submission" date="2018-04" db="EMBL/GenBank/DDBJ databases">
        <title>Novel Campyloabacter and Helicobacter Species and Strains.</title>
        <authorList>
            <person name="Mannion A.J."/>
            <person name="Shen Z."/>
            <person name="Fox J.G."/>
        </authorList>
    </citation>
    <scope>NUCLEOTIDE SEQUENCE [LARGE SCALE GENOMIC DNA]</scope>
    <source>
        <strain evidence="3 4">MIT 12-6600</strain>
    </source>
</reference>
<dbReference type="RefSeq" id="WP_115570515.1">
    <property type="nucleotide sequence ID" value="NZ_NXLT01000001.1"/>
</dbReference>
<proteinExistence type="predicted"/>
<organism evidence="3 4">
    <name type="scientific">Helicobacter equorum</name>
    <dbReference type="NCBI Taxonomy" id="361872"/>
    <lineage>
        <taxon>Bacteria</taxon>
        <taxon>Pseudomonadati</taxon>
        <taxon>Campylobacterota</taxon>
        <taxon>Epsilonproteobacteria</taxon>
        <taxon>Campylobacterales</taxon>
        <taxon>Helicobacteraceae</taxon>
        <taxon>Helicobacter</taxon>
    </lineage>
</organism>
<evidence type="ECO:0000259" key="2">
    <source>
        <dbReference type="Pfam" id="PF03724"/>
    </source>
</evidence>
<keyword evidence="1" id="KW-0732">Signal</keyword>